<protein>
    <submittedName>
        <fullName evidence="2">Uncharacterized protein LOC128200745</fullName>
    </submittedName>
</protein>
<organism evidence="1 2">
    <name type="scientific">Galleria mellonella</name>
    <name type="common">Greater wax moth</name>
    <dbReference type="NCBI Taxonomy" id="7137"/>
    <lineage>
        <taxon>Eukaryota</taxon>
        <taxon>Metazoa</taxon>
        <taxon>Ecdysozoa</taxon>
        <taxon>Arthropoda</taxon>
        <taxon>Hexapoda</taxon>
        <taxon>Insecta</taxon>
        <taxon>Pterygota</taxon>
        <taxon>Neoptera</taxon>
        <taxon>Endopterygota</taxon>
        <taxon>Lepidoptera</taxon>
        <taxon>Glossata</taxon>
        <taxon>Ditrysia</taxon>
        <taxon>Pyraloidea</taxon>
        <taxon>Pyralidae</taxon>
        <taxon>Galleriinae</taxon>
        <taxon>Galleria</taxon>
    </lineage>
</organism>
<dbReference type="RefSeq" id="XP_052751056.1">
    <property type="nucleotide sequence ID" value="XM_052895096.1"/>
</dbReference>
<dbReference type="Proteomes" id="UP001652740">
    <property type="component" value="Unplaced"/>
</dbReference>
<accession>A0ABM3MI41</accession>
<gene>
    <name evidence="2" type="primary">LOC128200745</name>
</gene>
<dbReference type="GeneID" id="128200745"/>
<name>A0ABM3MI41_GALME</name>
<keyword evidence="1" id="KW-1185">Reference proteome</keyword>
<evidence type="ECO:0000313" key="2">
    <source>
        <dbReference type="RefSeq" id="XP_052751056.1"/>
    </source>
</evidence>
<proteinExistence type="predicted"/>
<reference evidence="2" key="1">
    <citation type="submission" date="2025-08" db="UniProtKB">
        <authorList>
            <consortium name="RefSeq"/>
        </authorList>
    </citation>
    <scope>IDENTIFICATION</scope>
    <source>
        <tissue evidence="2">Whole larvae</tissue>
    </source>
</reference>
<sequence>MTHSVSVLRDFSLISELFKVVIKPYINSIQVSQGVVFRFVQEASVERTIKNKIDELRALLQDSDVNEDILDKLTLEGTDKTTIIEFLPKPKEKYKGNILNAKSESLKSNIQKYKIVRDQIKAELAKEYVSDNTQKSDIQIHDLLSQILQDTENLSSCYKVKCKLVNRDVQNEKENSIINLDTKDLSDKQIKARRRRHKCQNFKICTNELKKFMTDFYNSLNDTAVSKLRNYASMYVSDVNTDGSNEKEAVVSLINKIVYISERKVSKIFRKETLIFNLYENKNIENNIKYLRDYIKNTIIRCNDSIVNKLDVHLKSLRARLLLTVKQDIRANLDVDLGNFERDLKGCVDFSTCNGKYNSRRNVESNRRYHGINTNIVYFKVQFNLDDELKDEIVKTVGSVSRFGGENFIEKRHKRFRKHQDDNPKMIKGKYNNLNITRTTYEILTRTLATTESTKNSNVFMNNNNINIANMTKSTI</sequence>
<evidence type="ECO:0000313" key="1">
    <source>
        <dbReference type="Proteomes" id="UP001652740"/>
    </source>
</evidence>